<dbReference type="EMBL" id="GGEC01065996">
    <property type="protein sequence ID" value="MBX46480.1"/>
    <property type="molecule type" value="Transcribed_RNA"/>
</dbReference>
<sequence>MFWSAGNVVLRYLSLYALRKGSFPTATYLMSTPFVDI</sequence>
<reference evidence="1" key="1">
    <citation type="submission" date="2018-02" db="EMBL/GenBank/DDBJ databases">
        <title>Rhizophora mucronata_Transcriptome.</title>
        <authorList>
            <person name="Meera S.P."/>
            <person name="Sreeshan A."/>
            <person name="Augustine A."/>
        </authorList>
    </citation>
    <scope>NUCLEOTIDE SEQUENCE</scope>
    <source>
        <tissue evidence="1">Leaf</tissue>
    </source>
</reference>
<protein>
    <submittedName>
        <fullName evidence="1">Uncharacterized protein</fullName>
    </submittedName>
</protein>
<organism evidence="1">
    <name type="scientific">Rhizophora mucronata</name>
    <name type="common">Asiatic mangrove</name>
    <dbReference type="NCBI Taxonomy" id="61149"/>
    <lineage>
        <taxon>Eukaryota</taxon>
        <taxon>Viridiplantae</taxon>
        <taxon>Streptophyta</taxon>
        <taxon>Embryophyta</taxon>
        <taxon>Tracheophyta</taxon>
        <taxon>Spermatophyta</taxon>
        <taxon>Magnoliopsida</taxon>
        <taxon>eudicotyledons</taxon>
        <taxon>Gunneridae</taxon>
        <taxon>Pentapetalae</taxon>
        <taxon>rosids</taxon>
        <taxon>fabids</taxon>
        <taxon>Malpighiales</taxon>
        <taxon>Rhizophoraceae</taxon>
        <taxon>Rhizophora</taxon>
    </lineage>
</organism>
<dbReference type="AlphaFoldDB" id="A0A2P2NVJ7"/>
<evidence type="ECO:0000313" key="1">
    <source>
        <dbReference type="EMBL" id="MBX46480.1"/>
    </source>
</evidence>
<accession>A0A2P2NVJ7</accession>
<name>A0A2P2NVJ7_RHIMU</name>
<proteinExistence type="predicted"/>